<evidence type="ECO:0000256" key="3">
    <source>
        <dbReference type="ARBA" id="ARBA00047676"/>
    </source>
</evidence>
<dbReference type="STRING" id="1157962.A0A250XKL3"/>
<dbReference type="PANTHER" id="PTHR10472">
    <property type="entry name" value="D-TYROSYL-TRNA TYR DEACYLASE"/>
    <property type="match status" value="1"/>
</dbReference>
<sequence length="156" mass="17317">MRAVVQRVRSAHVEVDGSIVSSIGPGLLCLIGVKDTDQGADAEYICKKILKTRVFPQNDDSKRAAWDNDVVSHNGEVLLVSQFTLYARLKKPRPDFSKAMPPTQAKELYSQFVEMVQRDYIPEKVKDGVFGAMMNVTLENDGPVTFILDSEADLAN</sequence>
<dbReference type="FunFam" id="3.50.80.10:FF:000001">
    <property type="entry name" value="D-aminoacyl-tRNA deacylase"/>
    <property type="match status" value="1"/>
</dbReference>
<comment type="catalytic activity">
    <reaction evidence="4">
        <text>a D-aminoacyl-tRNA + H2O = a tRNA + a D-alpha-amino acid + H(+)</text>
        <dbReference type="Rhea" id="RHEA:13953"/>
        <dbReference type="Rhea" id="RHEA-COMP:10123"/>
        <dbReference type="Rhea" id="RHEA-COMP:10124"/>
        <dbReference type="ChEBI" id="CHEBI:15377"/>
        <dbReference type="ChEBI" id="CHEBI:15378"/>
        <dbReference type="ChEBI" id="CHEBI:59871"/>
        <dbReference type="ChEBI" id="CHEBI:78442"/>
        <dbReference type="ChEBI" id="CHEBI:79333"/>
        <dbReference type="EC" id="3.1.1.96"/>
    </reaction>
</comment>
<keyword evidence="5" id="KW-0963">Cytoplasm</keyword>
<reference evidence="6 7" key="1">
    <citation type="submission" date="2017-08" db="EMBL/GenBank/DDBJ databases">
        <title>Acidophilic green algal genome provides insights into adaptation to an acidic environment.</title>
        <authorList>
            <person name="Hirooka S."/>
            <person name="Hirose Y."/>
            <person name="Kanesaki Y."/>
            <person name="Higuchi S."/>
            <person name="Fujiwara T."/>
            <person name="Onuma R."/>
            <person name="Era A."/>
            <person name="Ohbayashi R."/>
            <person name="Uzuka A."/>
            <person name="Nozaki H."/>
            <person name="Yoshikawa H."/>
            <person name="Miyagishima S.Y."/>
        </authorList>
    </citation>
    <scope>NUCLEOTIDE SEQUENCE [LARGE SCALE GENOMIC DNA]</scope>
    <source>
        <strain evidence="6 7">NIES-2499</strain>
    </source>
</reference>
<dbReference type="OrthoDB" id="275783at2759"/>
<keyword evidence="5" id="KW-0378">Hydrolase</keyword>
<gene>
    <name evidence="6" type="ORF">CEUSTIGMA_g10988.t1</name>
</gene>
<dbReference type="EMBL" id="BEGY01000101">
    <property type="protein sequence ID" value="GAX83563.1"/>
    <property type="molecule type" value="Genomic_DNA"/>
</dbReference>
<dbReference type="PANTHER" id="PTHR10472:SF5">
    <property type="entry name" value="D-AMINOACYL-TRNA DEACYLASE 1"/>
    <property type="match status" value="1"/>
</dbReference>
<comment type="catalytic activity">
    <reaction evidence="3">
        <text>glycyl-tRNA(Ala) + H2O = tRNA(Ala) + glycine + H(+)</text>
        <dbReference type="Rhea" id="RHEA:53744"/>
        <dbReference type="Rhea" id="RHEA-COMP:9657"/>
        <dbReference type="Rhea" id="RHEA-COMP:13640"/>
        <dbReference type="ChEBI" id="CHEBI:15377"/>
        <dbReference type="ChEBI" id="CHEBI:15378"/>
        <dbReference type="ChEBI" id="CHEBI:57305"/>
        <dbReference type="ChEBI" id="CHEBI:78442"/>
        <dbReference type="ChEBI" id="CHEBI:78522"/>
        <dbReference type="EC" id="3.1.1.96"/>
    </reaction>
</comment>
<evidence type="ECO:0000256" key="1">
    <source>
        <dbReference type="ARBA" id="ARBA00009673"/>
    </source>
</evidence>
<keyword evidence="7" id="KW-1185">Reference proteome</keyword>
<dbReference type="GO" id="GO:0000049">
    <property type="term" value="F:tRNA binding"/>
    <property type="evidence" value="ECO:0007669"/>
    <property type="project" value="UniProtKB-KW"/>
</dbReference>
<dbReference type="GO" id="GO:0051500">
    <property type="term" value="F:D-tyrosyl-tRNA(Tyr) deacylase activity"/>
    <property type="evidence" value="ECO:0007669"/>
    <property type="project" value="TreeGrafter"/>
</dbReference>
<evidence type="ECO:0000313" key="7">
    <source>
        <dbReference type="Proteomes" id="UP000232323"/>
    </source>
</evidence>
<protein>
    <recommendedName>
        <fullName evidence="2 5">D-aminoacyl-tRNA deacylase</fullName>
        <ecNumber evidence="2 5">3.1.1.96</ecNumber>
    </recommendedName>
</protein>
<evidence type="ECO:0000256" key="4">
    <source>
        <dbReference type="ARBA" id="ARBA00048018"/>
    </source>
</evidence>
<dbReference type="InterPro" id="IPR023509">
    <property type="entry name" value="DTD-like_sf"/>
</dbReference>
<evidence type="ECO:0000256" key="2">
    <source>
        <dbReference type="ARBA" id="ARBA00013056"/>
    </source>
</evidence>
<proteinExistence type="inferred from homology"/>
<dbReference type="SUPFAM" id="SSF69500">
    <property type="entry name" value="DTD-like"/>
    <property type="match status" value="1"/>
</dbReference>
<dbReference type="GO" id="GO:0005737">
    <property type="term" value="C:cytoplasm"/>
    <property type="evidence" value="ECO:0007669"/>
    <property type="project" value="UniProtKB-SubCell"/>
</dbReference>
<dbReference type="Proteomes" id="UP000232323">
    <property type="component" value="Unassembled WGS sequence"/>
</dbReference>
<dbReference type="GO" id="GO:0106026">
    <property type="term" value="F:Gly-tRNA(Ala) deacylase activity"/>
    <property type="evidence" value="ECO:0007669"/>
    <property type="project" value="RHEA"/>
</dbReference>
<dbReference type="EC" id="3.1.1.96" evidence="2 5"/>
<evidence type="ECO:0000256" key="5">
    <source>
        <dbReference type="RuleBase" id="RU003470"/>
    </source>
</evidence>
<organism evidence="6 7">
    <name type="scientific">Chlamydomonas eustigma</name>
    <dbReference type="NCBI Taxonomy" id="1157962"/>
    <lineage>
        <taxon>Eukaryota</taxon>
        <taxon>Viridiplantae</taxon>
        <taxon>Chlorophyta</taxon>
        <taxon>core chlorophytes</taxon>
        <taxon>Chlorophyceae</taxon>
        <taxon>CS clade</taxon>
        <taxon>Chlamydomonadales</taxon>
        <taxon>Chlamydomonadaceae</taxon>
        <taxon>Chlamydomonas</taxon>
    </lineage>
</organism>
<evidence type="ECO:0000313" key="6">
    <source>
        <dbReference type="EMBL" id="GAX83563.1"/>
    </source>
</evidence>
<keyword evidence="5" id="KW-0694">RNA-binding</keyword>
<dbReference type="AlphaFoldDB" id="A0A250XKL3"/>
<dbReference type="InterPro" id="IPR003732">
    <property type="entry name" value="Daa-tRNA_deacyls_DTD"/>
</dbReference>
<name>A0A250XKL3_9CHLO</name>
<dbReference type="Gene3D" id="3.50.80.10">
    <property type="entry name" value="D-tyrosyl-tRNA(Tyr) deacylase"/>
    <property type="match status" value="1"/>
</dbReference>
<keyword evidence="5" id="KW-0820">tRNA-binding</keyword>
<comment type="similarity">
    <text evidence="1 5">Belongs to the DTD family.</text>
</comment>
<dbReference type="HAMAP" id="MF_00518">
    <property type="entry name" value="Deacylase_Dtd"/>
    <property type="match status" value="1"/>
</dbReference>
<comment type="caution">
    <text evidence="6">The sequence shown here is derived from an EMBL/GenBank/DDBJ whole genome shotgun (WGS) entry which is preliminary data.</text>
</comment>
<dbReference type="Pfam" id="PF02580">
    <property type="entry name" value="Tyr_Deacylase"/>
    <property type="match status" value="1"/>
</dbReference>
<accession>A0A250XKL3</accession>
<dbReference type="NCBIfam" id="TIGR00256">
    <property type="entry name" value="D-aminoacyl-tRNA deacylase"/>
    <property type="match status" value="1"/>
</dbReference>
<comment type="subcellular location">
    <subcellularLocation>
        <location evidence="5">Cytoplasm</location>
    </subcellularLocation>
</comment>